<keyword evidence="3 5" id="KW-0479">Metal-binding</keyword>
<dbReference type="InterPro" id="IPR050121">
    <property type="entry name" value="Cytochrome_P450_monoxygenase"/>
</dbReference>
<keyword evidence="9" id="KW-1185">Reference proteome</keyword>
<dbReference type="SUPFAM" id="SSF48264">
    <property type="entry name" value="Cytochrome P450"/>
    <property type="match status" value="1"/>
</dbReference>
<keyword evidence="7" id="KW-1133">Transmembrane helix</keyword>
<dbReference type="PANTHER" id="PTHR24305">
    <property type="entry name" value="CYTOCHROME P450"/>
    <property type="match status" value="1"/>
</dbReference>
<dbReference type="OrthoDB" id="1470350at2759"/>
<feature type="binding site" description="axial binding residue" evidence="5">
    <location>
        <position position="436"/>
    </location>
    <ligand>
        <name>heme</name>
        <dbReference type="ChEBI" id="CHEBI:30413"/>
    </ligand>
    <ligandPart>
        <name>Fe</name>
        <dbReference type="ChEBI" id="CHEBI:18248"/>
    </ligandPart>
</feature>
<dbReference type="EMBL" id="KB446537">
    <property type="protein sequence ID" value="EME45896.1"/>
    <property type="molecule type" value="Genomic_DNA"/>
</dbReference>
<accession>N1PR23</accession>
<feature type="transmembrane region" description="Helical" evidence="7">
    <location>
        <begin position="6"/>
        <end position="29"/>
    </location>
</feature>
<dbReference type="PANTHER" id="PTHR24305:SF223">
    <property type="entry name" value="CYTOCHROME P450-DIT2"/>
    <property type="match status" value="1"/>
</dbReference>
<keyword evidence="7" id="KW-0812">Transmembrane</keyword>
<evidence type="ECO:0000256" key="3">
    <source>
        <dbReference type="ARBA" id="ARBA00022723"/>
    </source>
</evidence>
<organism evidence="8 9">
    <name type="scientific">Dothistroma septosporum (strain NZE10 / CBS 128990)</name>
    <name type="common">Red band needle blight fungus</name>
    <name type="synonym">Mycosphaerella pini</name>
    <dbReference type="NCBI Taxonomy" id="675120"/>
    <lineage>
        <taxon>Eukaryota</taxon>
        <taxon>Fungi</taxon>
        <taxon>Dikarya</taxon>
        <taxon>Ascomycota</taxon>
        <taxon>Pezizomycotina</taxon>
        <taxon>Dothideomycetes</taxon>
        <taxon>Dothideomycetidae</taxon>
        <taxon>Mycosphaerellales</taxon>
        <taxon>Mycosphaerellaceae</taxon>
        <taxon>Dothistroma</taxon>
    </lineage>
</organism>
<dbReference type="InterPro" id="IPR036396">
    <property type="entry name" value="Cyt_P450_sf"/>
</dbReference>
<comment type="cofactor">
    <cofactor evidence="1 5">
        <name>heme</name>
        <dbReference type="ChEBI" id="CHEBI:30413"/>
    </cofactor>
</comment>
<evidence type="ECO:0000256" key="5">
    <source>
        <dbReference type="PIRSR" id="PIRSR602403-1"/>
    </source>
</evidence>
<proteinExistence type="inferred from homology"/>
<dbReference type="InterPro" id="IPR001128">
    <property type="entry name" value="Cyt_P450"/>
</dbReference>
<evidence type="ECO:0000313" key="9">
    <source>
        <dbReference type="Proteomes" id="UP000016933"/>
    </source>
</evidence>
<evidence type="ECO:0008006" key="10">
    <source>
        <dbReference type="Google" id="ProtNLM"/>
    </source>
</evidence>
<gene>
    <name evidence="8" type="ORF">DOTSEDRAFT_60639</name>
</gene>
<dbReference type="OMA" id="WNILVHR"/>
<dbReference type="PROSITE" id="PS00086">
    <property type="entry name" value="CYTOCHROME_P450"/>
    <property type="match status" value="1"/>
</dbReference>
<dbReference type="InterPro" id="IPR002403">
    <property type="entry name" value="Cyt_P450_E_grp-IV"/>
</dbReference>
<dbReference type="PRINTS" id="PR00465">
    <property type="entry name" value="EP450IV"/>
</dbReference>
<keyword evidence="6" id="KW-0503">Monooxygenase</keyword>
<comment type="similarity">
    <text evidence="2 6">Belongs to the cytochrome P450 family.</text>
</comment>
<dbReference type="eggNOG" id="KOG0157">
    <property type="taxonomic scope" value="Eukaryota"/>
</dbReference>
<keyword evidence="5 6" id="KW-0349">Heme</keyword>
<dbReference type="InterPro" id="IPR017972">
    <property type="entry name" value="Cyt_P450_CS"/>
</dbReference>
<sequence length="488" mass="55494">MELVLIIYKVLTRTTALLCAIVALVYFFFLRPPREPKNTPAVPFCVTLIPLFRDTDQKVLYNKHIREPLLKYGAIKIFFGSQWNLLVERPSYVAQIFKHEDEYQKSGNQKKIPGSVLASFLGDNIISSHGDVWRLYQEIMKPGIQGGRSIDAVRNNAKLLLSQLSDAMESSKGGPLPVGEFIQRYTIANLVQTLLGVDINMDQRTNLQADLMNFPYLDTLGLASREKARRDAGQFTDRARGMDLERQDPEDAALPENQYKLVGRRLTEAWQEGRITEQQLRDNITIVFVAGQENPQLALLSTLHLLAKHPEWQNSLHAEATTLETDSPTADQLNDLLHLTTCVNESLRLMPLIGQLINRLATSSLVLGDDHHHVPEGTYVGYNSYATNCDPEVWGKDADEFVPGRWGNTIEEVRKQYRRRKARAEFITFHGGRRACLGESFAVLELKVTIFVLTRYLRWRVDPEWPEKMTPAGPLAPRGLRLVFEKRS</sequence>
<evidence type="ECO:0000256" key="4">
    <source>
        <dbReference type="ARBA" id="ARBA00023004"/>
    </source>
</evidence>
<dbReference type="GO" id="GO:0005506">
    <property type="term" value="F:iron ion binding"/>
    <property type="evidence" value="ECO:0007669"/>
    <property type="project" value="InterPro"/>
</dbReference>
<reference evidence="8 9" key="2">
    <citation type="journal article" date="2012" name="PLoS Pathog.">
        <title>Diverse lifestyles and strategies of plant pathogenesis encoded in the genomes of eighteen Dothideomycetes fungi.</title>
        <authorList>
            <person name="Ohm R.A."/>
            <person name="Feau N."/>
            <person name="Henrissat B."/>
            <person name="Schoch C.L."/>
            <person name="Horwitz B.A."/>
            <person name="Barry K.W."/>
            <person name="Condon B.J."/>
            <person name="Copeland A.C."/>
            <person name="Dhillon B."/>
            <person name="Glaser F."/>
            <person name="Hesse C.N."/>
            <person name="Kosti I."/>
            <person name="LaButti K."/>
            <person name="Lindquist E.A."/>
            <person name="Lucas S."/>
            <person name="Salamov A.A."/>
            <person name="Bradshaw R.E."/>
            <person name="Ciuffetti L."/>
            <person name="Hamelin R.C."/>
            <person name="Kema G.H.J."/>
            <person name="Lawrence C."/>
            <person name="Scott J.A."/>
            <person name="Spatafora J.W."/>
            <person name="Turgeon B.G."/>
            <person name="de Wit P.J.G.M."/>
            <person name="Zhong S."/>
            <person name="Goodwin S.B."/>
            <person name="Grigoriev I.V."/>
        </authorList>
    </citation>
    <scope>NUCLEOTIDE SEQUENCE [LARGE SCALE GENOMIC DNA]</scope>
    <source>
        <strain evidence="9">NZE10 / CBS 128990</strain>
    </source>
</reference>
<dbReference type="STRING" id="675120.N1PR23"/>
<protein>
    <recommendedName>
        <fullName evidence="10">Cytochrome P450</fullName>
    </recommendedName>
</protein>
<keyword evidence="4 5" id="KW-0408">Iron</keyword>
<evidence type="ECO:0000256" key="6">
    <source>
        <dbReference type="RuleBase" id="RU000461"/>
    </source>
</evidence>
<dbReference type="HOGENOM" id="CLU_031576_0_0_1"/>
<dbReference type="GO" id="GO:0016705">
    <property type="term" value="F:oxidoreductase activity, acting on paired donors, with incorporation or reduction of molecular oxygen"/>
    <property type="evidence" value="ECO:0007669"/>
    <property type="project" value="InterPro"/>
</dbReference>
<dbReference type="CDD" id="cd11070">
    <property type="entry name" value="CYP56-like"/>
    <property type="match status" value="1"/>
</dbReference>
<dbReference type="Gene3D" id="1.10.630.10">
    <property type="entry name" value="Cytochrome P450"/>
    <property type="match status" value="1"/>
</dbReference>
<dbReference type="Proteomes" id="UP000016933">
    <property type="component" value="Unassembled WGS sequence"/>
</dbReference>
<name>N1PR23_DOTSN</name>
<dbReference type="Pfam" id="PF00067">
    <property type="entry name" value="p450"/>
    <property type="match status" value="1"/>
</dbReference>
<evidence type="ECO:0000256" key="7">
    <source>
        <dbReference type="SAM" id="Phobius"/>
    </source>
</evidence>
<evidence type="ECO:0000313" key="8">
    <source>
        <dbReference type="EMBL" id="EME45896.1"/>
    </source>
</evidence>
<reference evidence="9" key="1">
    <citation type="journal article" date="2012" name="PLoS Genet.">
        <title>The genomes of the fungal plant pathogens Cladosporium fulvum and Dothistroma septosporum reveal adaptation to different hosts and lifestyles but also signatures of common ancestry.</title>
        <authorList>
            <person name="de Wit P.J.G.M."/>
            <person name="van der Burgt A."/>
            <person name="Oekmen B."/>
            <person name="Stergiopoulos I."/>
            <person name="Abd-Elsalam K.A."/>
            <person name="Aerts A.L."/>
            <person name="Bahkali A.H."/>
            <person name="Beenen H.G."/>
            <person name="Chettri P."/>
            <person name="Cox M.P."/>
            <person name="Datema E."/>
            <person name="de Vries R.P."/>
            <person name="Dhillon B."/>
            <person name="Ganley A.R."/>
            <person name="Griffiths S.A."/>
            <person name="Guo Y."/>
            <person name="Hamelin R.C."/>
            <person name="Henrissat B."/>
            <person name="Kabir M.S."/>
            <person name="Jashni M.K."/>
            <person name="Kema G."/>
            <person name="Klaubauf S."/>
            <person name="Lapidus A."/>
            <person name="Levasseur A."/>
            <person name="Lindquist E."/>
            <person name="Mehrabi R."/>
            <person name="Ohm R.A."/>
            <person name="Owen T.J."/>
            <person name="Salamov A."/>
            <person name="Schwelm A."/>
            <person name="Schijlen E."/>
            <person name="Sun H."/>
            <person name="van den Burg H.A."/>
            <person name="van Ham R.C.H.J."/>
            <person name="Zhang S."/>
            <person name="Goodwin S.B."/>
            <person name="Grigoriev I.V."/>
            <person name="Collemare J."/>
            <person name="Bradshaw R.E."/>
        </authorList>
    </citation>
    <scope>NUCLEOTIDE SEQUENCE [LARGE SCALE GENOMIC DNA]</scope>
    <source>
        <strain evidence="9">NZE10 / CBS 128990</strain>
    </source>
</reference>
<dbReference type="GO" id="GO:0020037">
    <property type="term" value="F:heme binding"/>
    <property type="evidence" value="ECO:0007669"/>
    <property type="project" value="InterPro"/>
</dbReference>
<evidence type="ECO:0000256" key="1">
    <source>
        <dbReference type="ARBA" id="ARBA00001971"/>
    </source>
</evidence>
<keyword evidence="7" id="KW-0472">Membrane</keyword>
<keyword evidence="6" id="KW-0560">Oxidoreductase</keyword>
<dbReference type="AlphaFoldDB" id="N1PR23"/>
<dbReference type="PRINTS" id="PR00385">
    <property type="entry name" value="P450"/>
</dbReference>
<dbReference type="GO" id="GO:0004497">
    <property type="term" value="F:monooxygenase activity"/>
    <property type="evidence" value="ECO:0007669"/>
    <property type="project" value="UniProtKB-KW"/>
</dbReference>
<evidence type="ECO:0000256" key="2">
    <source>
        <dbReference type="ARBA" id="ARBA00010617"/>
    </source>
</evidence>